<dbReference type="Proteomes" id="UP001151760">
    <property type="component" value="Unassembled WGS sequence"/>
</dbReference>
<organism evidence="2 3">
    <name type="scientific">Tanacetum coccineum</name>
    <dbReference type="NCBI Taxonomy" id="301880"/>
    <lineage>
        <taxon>Eukaryota</taxon>
        <taxon>Viridiplantae</taxon>
        <taxon>Streptophyta</taxon>
        <taxon>Embryophyta</taxon>
        <taxon>Tracheophyta</taxon>
        <taxon>Spermatophyta</taxon>
        <taxon>Magnoliopsida</taxon>
        <taxon>eudicotyledons</taxon>
        <taxon>Gunneridae</taxon>
        <taxon>Pentapetalae</taxon>
        <taxon>asterids</taxon>
        <taxon>campanulids</taxon>
        <taxon>Asterales</taxon>
        <taxon>Asteraceae</taxon>
        <taxon>Asteroideae</taxon>
        <taxon>Anthemideae</taxon>
        <taxon>Anthemidinae</taxon>
        <taxon>Tanacetum</taxon>
    </lineage>
</organism>
<feature type="region of interest" description="Disordered" evidence="1">
    <location>
        <begin position="1"/>
        <end position="23"/>
    </location>
</feature>
<name>A0ABQ5B0J8_9ASTR</name>
<gene>
    <name evidence="2" type="ORF">Tco_0842281</name>
</gene>
<keyword evidence="3" id="KW-1185">Reference proteome</keyword>
<sequence>MVRLWWPQPARPPPQRWRQAADALEKHHPVGVAPPQPDTTWCGCGGCGSVVAVGDGLVAWRGCRRLCRGGGGGTRLVEMESVMVGIDEMIALEEAGERSETAGGMAEARLCGGCDEVGR</sequence>
<comment type="caution">
    <text evidence="2">The sequence shown here is derived from an EMBL/GenBank/DDBJ whole genome shotgun (WGS) entry which is preliminary data.</text>
</comment>
<accession>A0ABQ5B0J8</accession>
<proteinExistence type="predicted"/>
<evidence type="ECO:0000313" key="3">
    <source>
        <dbReference type="Proteomes" id="UP001151760"/>
    </source>
</evidence>
<reference evidence="2" key="1">
    <citation type="journal article" date="2022" name="Int. J. Mol. Sci.">
        <title>Draft Genome of Tanacetum Coccineum: Genomic Comparison of Closely Related Tanacetum-Family Plants.</title>
        <authorList>
            <person name="Yamashiro T."/>
            <person name="Shiraishi A."/>
            <person name="Nakayama K."/>
            <person name="Satake H."/>
        </authorList>
    </citation>
    <scope>NUCLEOTIDE SEQUENCE</scope>
</reference>
<dbReference type="EMBL" id="BQNB010012782">
    <property type="protein sequence ID" value="GJT07819.1"/>
    <property type="molecule type" value="Genomic_DNA"/>
</dbReference>
<protein>
    <submittedName>
        <fullName evidence="2">Uncharacterized protein</fullName>
    </submittedName>
</protein>
<evidence type="ECO:0000313" key="2">
    <source>
        <dbReference type="EMBL" id="GJT07819.1"/>
    </source>
</evidence>
<reference evidence="2" key="2">
    <citation type="submission" date="2022-01" db="EMBL/GenBank/DDBJ databases">
        <authorList>
            <person name="Yamashiro T."/>
            <person name="Shiraishi A."/>
            <person name="Satake H."/>
            <person name="Nakayama K."/>
        </authorList>
    </citation>
    <scope>NUCLEOTIDE SEQUENCE</scope>
</reference>
<evidence type="ECO:0000256" key="1">
    <source>
        <dbReference type="SAM" id="MobiDB-lite"/>
    </source>
</evidence>